<feature type="transmembrane region" description="Helical" evidence="1">
    <location>
        <begin position="442"/>
        <end position="465"/>
    </location>
</feature>
<dbReference type="PANTHER" id="PTHR40619:SF3">
    <property type="entry name" value="FUNGAL STAND N-TERMINAL GOODBYE DOMAIN-CONTAINING PROTEIN"/>
    <property type="match status" value="1"/>
</dbReference>
<sequence>MERWNELFLEAMTTFKHTFPAPKGRSEVYSIRTEPDWEAIYEKLEKAQEKYQSDGGRVGWFRKKRRSAADNASVVSEVVGNVSALVPDTVFSTPVFGVVQLLLDAVNKGAEVRAQASEGLDGLIPIFSDVELLLAVYPVVRFGKTLGQGSYYGSELVQSLQTINQKAEKVVAEATKSYQFETRLYSQETMRLVQKVHYDIQKTNFEVQTKMASMYTNVMVLLDGHTQKRDRELEKERERGRRLAVEVASLRVENTFLRSTSPGLQHTWGPYTPPRPQNQPALEWVVTKEMLLETLRGHNADIDECFALSKASDFPSRERAHAQQIVGNRLFQDWIASRHSTKLLVHWDGRPPRTIADLSPLSLFCTSMSQMLRGHPRFIPLIWLCGLHLDPDESSGGGNSMLCSLIDQLLRRHEFDLSSMTTTGAVDLNLLQSGDDKELLRLLYFLVLQIPATITLVLLIDNVVLYEREEMYAFDALCKGLGQGRCHWSSLLLRVQ</sequence>
<keyword evidence="3" id="KW-1185">Reference proteome</keyword>
<reference evidence="2 3" key="1">
    <citation type="submission" date="2012-08" db="EMBL/GenBank/DDBJ databases">
        <authorList>
            <person name="Gan P.H.P."/>
            <person name="Ikeda K."/>
            <person name="Irieda H."/>
            <person name="Narusaka M."/>
            <person name="O'Connell R.J."/>
            <person name="Narusaka Y."/>
            <person name="Takano Y."/>
            <person name="Kubo Y."/>
            <person name="Shirasu K."/>
        </authorList>
    </citation>
    <scope>NUCLEOTIDE SEQUENCE [LARGE SCALE GENOMIC DNA]</scope>
    <source>
        <strain evidence="2 3">Nara gc5</strain>
    </source>
</reference>
<dbReference type="InParanoid" id="A0A7J6JIN0"/>
<evidence type="ECO:0000256" key="1">
    <source>
        <dbReference type="SAM" id="Phobius"/>
    </source>
</evidence>
<name>A0A7J6JIN0_COLFN</name>
<keyword evidence="1" id="KW-1133">Transmembrane helix</keyword>
<keyword evidence="1" id="KW-0472">Membrane</keyword>
<evidence type="ECO:0000313" key="2">
    <source>
        <dbReference type="EMBL" id="KAF4489479.1"/>
    </source>
</evidence>
<dbReference type="EMBL" id="ANPB02000002">
    <property type="protein sequence ID" value="KAF4489479.1"/>
    <property type="molecule type" value="Genomic_DNA"/>
</dbReference>
<organism evidence="2 3">
    <name type="scientific">Colletotrichum fructicola (strain Nara gc5)</name>
    <name type="common">Anthracnose fungus</name>
    <name type="synonym">Colletotrichum gloeosporioides (strain Nara gc5)</name>
    <dbReference type="NCBI Taxonomy" id="1213859"/>
    <lineage>
        <taxon>Eukaryota</taxon>
        <taxon>Fungi</taxon>
        <taxon>Dikarya</taxon>
        <taxon>Ascomycota</taxon>
        <taxon>Pezizomycotina</taxon>
        <taxon>Sordariomycetes</taxon>
        <taxon>Hypocreomycetidae</taxon>
        <taxon>Glomerellales</taxon>
        <taxon>Glomerellaceae</taxon>
        <taxon>Colletotrichum</taxon>
        <taxon>Colletotrichum gloeosporioides species complex</taxon>
    </lineage>
</organism>
<evidence type="ECO:0000313" key="3">
    <source>
        <dbReference type="Proteomes" id="UP000011096"/>
    </source>
</evidence>
<dbReference type="Proteomes" id="UP000011096">
    <property type="component" value="Unassembled WGS sequence"/>
</dbReference>
<dbReference type="RefSeq" id="XP_066009519.1">
    <property type="nucleotide sequence ID" value="XM_066151220.1"/>
</dbReference>
<accession>A0A7J6JIN0</accession>
<comment type="caution">
    <text evidence="2">The sequence shown here is derived from an EMBL/GenBank/DDBJ whole genome shotgun (WGS) entry which is preliminary data.</text>
</comment>
<gene>
    <name evidence="2" type="ORF">CGGC5_v004045</name>
</gene>
<proteinExistence type="predicted"/>
<dbReference type="OrthoDB" id="4830728at2759"/>
<protein>
    <submittedName>
        <fullName evidence="2">Uncharacterized protein</fullName>
    </submittedName>
</protein>
<keyword evidence="1" id="KW-0812">Transmembrane</keyword>
<dbReference type="AlphaFoldDB" id="A0A7J6JIN0"/>
<dbReference type="GeneID" id="43617185"/>
<reference evidence="2 3" key="2">
    <citation type="submission" date="2020-04" db="EMBL/GenBank/DDBJ databases">
        <title>Genome sequencing and assembly of multiple isolates from the Colletotrichum gloeosporioides species complex.</title>
        <authorList>
            <person name="Gan P."/>
            <person name="Shirasu K."/>
        </authorList>
    </citation>
    <scope>NUCLEOTIDE SEQUENCE [LARGE SCALE GENOMIC DNA]</scope>
    <source>
        <strain evidence="2 3">Nara gc5</strain>
    </source>
</reference>
<dbReference type="PANTHER" id="PTHR40619">
    <property type="entry name" value="FUNGAL STAND N-TERMINAL GOODBYE DOMAIN-CONTAINING PROTEIN"/>
    <property type="match status" value="1"/>
</dbReference>